<dbReference type="Proteomes" id="UP000012062">
    <property type="component" value="Unassembled WGS sequence"/>
</dbReference>
<evidence type="ECO:0000256" key="1">
    <source>
        <dbReference type="SAM" id="Phobius"/>
    </source>
</evidence>
<dbReference type="OrthoDB" id="8040276at2"/>
<gene>
    <name evidence="2" type="ORF">MESS2_1650008</name>
</gene>
<keyword evidence="1" id="KW-0812">Transmembrane</keyword>
<sequence>MAGSRGGTDFFWFYENGKRLPLRLIAGDLVHPATGMKVAPFTPADVLERLANRSLIPNLLVMFLVLSILPGVRALGGSYQPLYYPLMRFVICQALEVSGVDQDLGQALATDDIPGAWGHRVV</sequence>
<comment type="caution">
    <text evidence="2">The sequence shown here is derived from an EMBL/GenBank/DDBJ whole genome shotgun (WGS) entry which is preliminary data.</text>
</comment>
<dbReference type="RefSeq" id="WP_008874671.1">
    <property type="nucleotide sequence ID" value="NZ_CAUM01000074.1"/>
</dbReference>
<dbReference type="EMBL" id="CAUM01000074">
    <property type="protein sequence ID" value="CCV05725.1"/>
    <property type="molecule type" value="Genomic_DNA"/>
</dbReference>
<keyword evidence="3" id="KW-1185">Reference proteome</keyword>
<reference evidence="2 3" key="1">
    <citation type="submission" date="2013-02" db="EMBL/GenBank/DDBJ databases">
        <authorList>
            <person name="Genoscope - CEA"/>
        </authorList>
    </citation>
    <scope>NUCLEOTIDE SEQUENCE [LARGE SCALE GENOMIC DNA]</scope>
    <source>
        <strain evidence="2 3">STM 2683</strain>
    </source>
</reference>
<keyword evidence="1" id="KW-0472">Membrane</keyword>
<organism evidence="2 3">
    <name type="scientific">Mesorhizobium metallidurans STM 2683</name>
    <dbReference type="NCBI Taxonomy" id="1297569"/>
    <lineage>
        <taxon>Bacteria</taxon>
        <taxon>Pseudomonadati</taxon>
        <taxon>Pseudomonadota</taxon>
        <taxon>Alphaproteobacteria</taxon>
        <taxon>Hyphomicrobiales</taxon>
        <taxon>Phyllobacteriaceae</taxon>
        <taxon>Mesorhizobium</taxon>
    </lineage>
</organism>
<feature type="transmembrane region" description="Helical" evidence="1">
    <location>
        <begin position="55"/>
        <end position="76"/>
    </location>
</feature>
<evidence type="ECO:0000313" key="2">
    <source>
        <dbReference type="EMBL" id="CCV05725.1"/>
    </source>
</evidence>
<keyword evidence="1" id="KW-1133">Transmembrane helix</keyword>
<name>M5ENH4_9HYPH</name>
<accession>M5ENH4</accession>
<protein>
    <submittedName>
        <fullName evidence="2">Uncharacterized protein</fullName>
    </submittedName>
</protein>
<dbReference type="AlphaFoldDB" id="M5ENH4"/>
<evidence type="ECO:0000313" key="3">
    <source>
        <dbReference type="Proteomes" id="UP000012062"/>
    </source>
</evidence>
<proteinExistence type="predicted"/>